<protein>
    <submittedName>
        <fullName evidence="1">Uncharacterized protein</fullName>
    </submittedName>
</protein>
<dbReference type="AlphaFoldDB" id="A0A4Y2RIC7"/>
<dbReference type="Proteomes" id="UP000499080">
    <property type="component" value="Unassembled WGS sequence"/>
</dbReference>
<sequence length="124" mass="14487">MNSKRRSRSKNVPVDKHTSVIQALPSLYNLRGDSNVTWNLLVHSSVYLLCLIEILRDSNFARIPYFGSQVCHFKVRVQTWAYFRSSHTYPVKTIFSTIRAHIAWKDFPMFVTLLLKGFLKKELP</sequence>
<comment type="caution">
    <text evidence="1">The sequence shown here is derived from an EMBL/GenBank/DDBJ whole genome shotgun (WGS) entry which is preliminary data.</text>
</comment>
<keyword evidence="2" id="KW-1185">Reference proteome</keyword>
<organism evidence="1 2">
    <name type="scientific">Araneus ventricosus</name>
    <name type="common">Orbweaver spider</name>
    <name type="synonym">Epeira ventricosa</name>
    <dbReference type="NCBI Taxonomy" id="182803"/>
    <lineage>
        <taxon>Eukaryota</taxon>
        <taxon>Metazoa</taxon>
        <taxon>Ecdysozoa</taxon>
        <taxon>Arthropoda</taxon>
        <taxon>Chelicerata</taxon>
        <taxon>Arachnida</taxon>
        <taxon>Araneae</taxon>
        <taxon>Araneomorphae</taxon>
        <taxon>Entelegynae</taxon>
        <taxon>Araneoidea</taxon>
        <taxon>Araneidae</taxon>
        <taxon>Araneus</taxon>
    </lineage>
</organism>
<reference evidence="1 2" key="1">
    <citation type="journal article" date="2019" name="Sci. Rep.">
        <title>Orb-weaving spider Araneus ventricosus genome elucidates the spidroin gene catalogue.</title>
        <authorList>
            <person name="Kono N."/>
            <person name="Nakamura H."/>
            <person name="Ohtoshi R."/>
            <person name="Moran D.A.P."/>
            <person name="Shinohara A."/>
            <person name="Yoshida Y."/>
            <person name="Fujiwara M."/>
            <person name="Mori M."/>
            <person name="Tomita M."/>
            <person name="Arakawa K."/>
        </authorList>
    </citation>
    <scope>NUCLEOTIDE SEQUENCE [LARGE SCALE GENOMIC DNA]</scope>
</reference>
<name>A0A4Y2RIC7_ARAVE</name>
<gene>
    <name evidence="1" type="ORF">AVEN_230467_1</name>
</gene>
<evidence type="ECO:0000313" key="1">
    <source>
        <dbReference type="EMBL" id="GBN75547.1"/>
    </source>
</evidence>
<proteinExistence type="predicted"/>
<dbReference type="EMBL" id="BGPR01017235">
    <property type="protein sequence ID" value="GBN75547.1"/>
    <property type="molecule type" value="Genomic_DNA"/>
</dbReference>
<accession>A0A4Y2RIC7</accession>
<evidence type="ECO:0000313" key="2">
    <source>
        <dbReference type="Proteomes" id="UP000499080"/>
    </source>
</evidence>